<proteinExistence type="predicted"/>
<feature type="chain" id="PRO_5034634381" evidence="2">
    <location>
        <begin position="18"/>
        <end position="281"/>
    </location>
</feature>
<dbReference type="PANTHER" id="PTHR34862:SF1">
    <property type="entry name" value="SPARK DOMAIN-CONTAINING PROTEIN"/>
    <property type="match status" value="1"/>
</dbReference>
<name>A0A8H5HEW3_9AGAR</name>
<feature type="region of interest" description="Disordered" evidence="1">
    <location>
        <begin position="214"/>
        <end position="249"/>
    </location>
</feature>
<feature type="signal peptide" evidence="2">
    <location>
        <begin position="1"/>
        <end position="17"/>
    </location>
</feature>
<dbReference type="AlphaFoldDB" id="A0A8H5HEW3"/>
<organism evidence="3 4">
    <name type="scientific">Tricholomella constricta</name>
    <dbReference type="NCBI Taxonomy" id="117010"/>
    <lineage>
        <taxon>Eukaryota</taxon>
        <taxon>Fungi</taxon>
        <taxon>Dikarya</taxon>
        <taxon>Basidiomycota</taxon>
        <taxon>Agaricomycotina</taxon>
        <taxon>Agaricomycetes</taxon>
        <taxon>Agaricomycetidae</taxon>
        <taxon>Agaricales</taxon>
        <taxon>Tricholomatineae</taxon>
        <taxon>Lyophyllaceae</taxon>
        <taxon>Tricholomella</taxon>
    </lineage>
</organism>
<dbReference type="Proteomes" id="UP000565441">
    <property type="component" value="Unassembled WGS sequence"/>
</dbReference>
<gene>
    <name evidence="3" type="ORF">D9615_004276</name>
</gene>
<evidence type="ECO:0000256" key="2">
    <source>
        <dbReference type="SAM" id="SignalP"/>
    </source>
</evidence>
<evidence type="ECO:0000313" key="3">
    <source>
        <dbReference type="EMBL" id="KAF5381970.1"/>
    </source>
</evidence>
<dbReference type="PANTHER" id="PTHR34862">
    <property type="entry name" value="SPARK DOMAIN-CONTAINING PROTEIN"/>
    <property type="match status" value="1"/>
</dbReference>
<accession>A0A8H5HEW3</accession>
<dbReference type="EMBL" id="JAACJP010000009">
    <property type="protein sequence ID" value="KAF5381970.1"/>
    <property type="molecule type" value="Genomic_DNA"/>
</dbReference>
<reference evidence="3 4" key="1">
    <citation type="journal article" date="2020" name="ISME J.">
        <title>Uncovering the hidden diversity of litter-decomposition mechanisms in mushroom-forming fungi.</title>
        <authorList>
            <person name="Floudas D."/>
            <person name="Bentzer J."/>
            <person name="Ahren D."/>
            <person name="Johansson T."/>
            <person name="Persson P."/>
            <person name="Tunlid A."/>
        </authorList>
    </citation>
    <scope>NUCLEOTIDE SEQUENCE [LARGE SCALE GENOMIC DNA]</scope>
    <source>
        <strain evidence="3 4">CBS 661.87</strain>
    </source>
</reference>
<keyword evidence="4" id="KW-1185">Reference proteome</keyword>
<keyword evidence="2" id="KW-0732">Signal</keyword>
<comment type="caution">
    <text evidence="3">The sequence shown here is derived from an EMBL/GenBank/DDBJ whole genome shotgun (WGS) entry which is preliminary data.</text>
</comment>
<evidence type="ECO:0000313" key="4">
    <source>
        <dbReference type="Proteomes" id="UP000565441"/>
    </source>
</evidence>
<sequence>MMFRTITIAALVGFVSANTYSIGCMKTLMDLQQNAEVTTCLQPTLLVPILVGLGNGPESVIGYTDAWLAGMCGAPACTDDTLNTAISKVTTGCSAEFGIAEVQHALDFLKKGYRTLRKVVCLKDGEVNCVSGSLRNIEAITGTMSLDANNLVSIAGAAKKGFPSSVICTNCMKGAYSIINKELPGAFTDSDTKYATDTCGAQFADGGIPPGLVSSAWEPSNSEAPAPSSTSITPQSTPTIAPISVAPSPNRKNGALGGPSALSSGAFIAVSGFIALLAALV</sequence>
<evidence type="ECO:0000256" key="1">
    <source>
        <dbReference type="SAM" id="MobiDB-lite"/>
    </source>
</evidence>
<feature type="compositionally biased region" description="Low complexity" evidence="1">
    <location>
        <begin position="214"/>
        <end position="244"/>
    </location>
</feature>
<dbReference type="OrthoDB" id="2536450at2759"/>
<protein>
    <submittedName>
        <fullName evidence="3">Uncharacterized protein</fullName>
    </submittedName>
</protein>